<sequence length="66" mass="7006">MNRQFTQAAVAIIGMTGLVVLTGMTLLLPDLKDERLLLLGGLIGVTSTSAAWLFRLNGHKPNGDAN</sequence>
<organism evidence="2">
    <name type="scientific">marine sediment metagenome</name>
    <dbReference type="NCBI Taxonomy" id="412755"/>
    <lineage>
        <taxon>unclassified sequences</taxon>
        <taxon>metagenomes</taxon>
        <taxon>ecological metagenomes</taxon>
    </lineage>
</organism>
<name>A0A0F9SPU1_9ZZZZ</name>
<accession>A0A0F9SPU1</accession>
<evidence type="ECO:0000256" key="1">
    <source>
        <dbReference type="SAM" id="Phobius"/>
    </source>
</evidence>
<proteinExistence type="predicted"/>
<keyword evidence="1" id="KW-1133">Transmembrane helix</keyword>
<keyword evidence="1" id="KW-0472">Membrane</keyword>
<feature type="transmembrane region" description="Helical" evidence="1">
    <location>
        <begin position="36"/>
        <end position="54"/>
    </location>
</feature>
<reference evidence="2" key="1">
    <citation type="journal article" date="2015" name="Nature">
        <title>Complex archaea that bridge the gap between prokaryotes and eukaryotes.</title>
        <authorList>
            <person name="Spang A."/>
            <person name="Saw J.H."/>
            <person name="Jorgensen S.L."/>
            <person name="Zaremba-Niedzwiedzka K."/>
            <person name="Martijn J."/>
            <person name="Lind A.E."/>
            <person name="van Eijk R."/>
            <person name="Schleper C."/>
            <person name="Guy L."/>
            <person name="Ettema T.J."/>
        </authorList>
    </citation>
    <scope>NUCLEOTIDE SEQUENCE</scope>
</reference>
<evidence type="ECO:0000313" key="2">
    <source>
        <dbReference type="EMBL" id="KKN31248.1"/>
    </source>
</evidence>
<comment type="caution">
    <text evidence="2">The sequence shown here is derived from an EMBL/GenBank/DDBJ whole genome shotgun (WGS) entry which is preliminary data.</text>
</comment>
<feature type="transmembrane region" description="Helical" evidence="1">
    <location>
        <begin position="6"/>
        <end position="29"/>
    </location>
</feature>
<protein>
    <submittedName>
        <fullName evidence="2">Uncharacterized protein</fullName>
    </submittedName>
</protein>
<keyword evidence="1" id="KW-0812">Transmembrane</keyword>
<dbReference type="AlphaFoldDB" id="A0A0F9SPU1"/>
<gene>
    <name evidence="2" type="ORF">LCGC14_0825920</name>
</gene>
<dbReference type="EMBL" id="LAZR01002345">
    <property type="protein sequence ID" value="KKN31248.1"/>
    <property type="molecule type" value="Genomic_DNA"/>
</dbReference>